<evidence type="ECO:0000313" key="7">
    <source>
        <dbReference type="Proteomes" id="UP000064967"/>
    </source>
</evidence>
<dbReference type="Proteomes" id="UP000064967">
    <property type="component" value="Chromosome"/>
</dbReference>
<dbReference type="EMBL" id="CP012333">
    <property type="protein sequence ID" value="AKV00978.1"/>
    <property type="molecule type" value="Genomic_DNA"/>
</dbReference>
<dbReference type="Gene3D" id="3.40.50.300">
    <property type="entry name" value="P-loop containing nucleotide triphosphate hydrolases"/>
    <property type="match status" value="1"/>
</dbReference>
<dbReference type="InterPro" id="IPR009057">
    <property type="entry name" value="Homeodomain-like_sf"/>
</dbReference>
<dbReference type="Gene3D" id="1.10.8.60">
    <property type="match status" value="1"/>
</dbReference>
<evidence type="ECO:0000256" key="4">
    <source>
        <dbReference type="ARBA" id="ARBA00023163"/>
    </source>
</evidence>
<dbReference type="Pfam" id="PF00158">
    <property type="entry name" value="Sigma54_activat"/>
    <property type="match status" value="1"/>
</dbReference>
<dbReference type="AlphaFoldDB" id="A0A0K1Q5G8"/>
<dbReference type="GO" id="GO:0005524">
    <property type="term" value="F:ATP binding"/>
    <property type="evidence" value="ECO:0007669"/>
    <property type="project" value="UniProtKB-KW"/>
</dbReference>
<organism evidence="6 7">
    <name type="scientific">Labilithrix luteola</name>
    <dbReference type="NCBI Taxonomy" id="1391654"/>
    <lineage>
        <taxon>Bacteria</taxon>
        <taxon>Pseudomonadati</taxon>
        <taxon>Myxococcota</taxon>
        <taxon>Polyangia</taxon>
        <taxon>Polyangiales</taxon>
        <taxon>Labilitrichaceae</taxon>
        <taxon>Labilithrix</taxon>
    </lineage>
</organism>
<dbReference type="InterPro" id="IPR002078">
    <property type="entry name" value="Sigma_54_int"/>
</dbReference>
<dbReference type="PROSITE" id="PS00676">
    <property type="entry name" value="SIGMA54_INTERACT_2"/>
    <property type="match status" value="1"/>
</dbReference>
<protein>
    <submittedName>
        <fullName evidence="6">Response regulator of zinc sigma-54-dependent two-component system</fullName>
    </submittedName>
</protein>
<feature type="domain" description="Sigma-54 factor interaction" evidence="5">
    <location>
        <begin position="44"/>
        <end position="274"/>
    </location>
</feature>
<sequence>MRLGAFEAAHRAAISSRPPVLSGDDEVSGIHRTFTLRPTSRGKIIGQTPQMRSVLETIDRVARSSCTVLVTGESGTGKELVVAALHDASDRRDQPMITINCGAIPLELVESELFGHARGAFTGAQTARAGHIRAAEGGTLFLDEVGELPLSVQVKLLRVLQQREYTPVGESRAIKCNVRIVAATNRNLEAEVTAGRFREDLFYRLNVINIHLPALRERKGDVRLLAQYFLQRSIETSGRTDLRGFSESALRAIESHPWQGNVRALENALERGVLLARGPYVEPEDVLGLAIGAPRALSLEAPSVPESVHPPALLSPHAQDESIEQTGERRKFELPTTIAVPMPPVTEESAGAAVVPIEADGIRRGSNPNFPRVLPGAGVNLFSAVEQYQNNLIRQALARTGGNKNRAAQLLGLNRTTLVEMIRRRGL</sequence>
<keyword evidence="3" id="KW-0805">Transcription regulation</keyword>
<evidence type="ECO:0000256" key="2">
    <source>
        <dbReference type="ARBA" id="ARBA00022840"/>
    </source>
</evidence>
<evidence type="ECO:0000259" key="5">
    <source>
        <dbReference type="PROSITE" id="PS50045"/>
    </source>
</evidence>
<dbReference type="PANTHER" id="PTHR32071">
    <property type="entry name" value="TRANSCRIPTIONAL REGULATORY PROTEIN"/>
    <property type="match status" value="1"/>
</dbReference>
<accession>A0A0K1Q5G8</accession>
<keyword evidence="2" id="KW-0067">ATP-binding</keyword>
<dbReference type="OrthoDB" id="9763792at2"/>
<evidence type="ECO:0000256" key="1">
    <source>
        <dbReference type="ARBA" id="ARBA00022741"/>
    </source>
</evidence>
<reference evidence="6 7" key="1">
    <citation type="submission" date="2015-08" db="EMBL/GenBank/DDBJ databases">
        <authorList>
            <person name="Babu N.S."/>
            <person name="Beckwith C.J."/>
            <person name="Beseler K.G."/>
            <person name="Brison A."/>
            <person name="Carone J.V."/>
            <person name="Caskin T.P."/>
            <person name="Diamond M."/>
            <person name="Durham M.E."/>
            <person name="Foxe J.M."/>
            <person name="Go M."/>
            <person name="Henderson B.A."/>
            <person name="Jones I.B."/>
            <person name="McGettigan J.A."/>
            <person name="Micheletti S.J."/>
            <person name="Nasrallah M.E."/>
            <person name="Ortiz D."/>
            <person name="Piller C.R."/>
            <person name="Privatt S.R."/>
            <person name="Schneider S.L."/>
            <person name="Sharp S."/>
            <person name="Smith T.C."/>
            <person name="Stanton J.D."/>
            <person name="Ullery H.E."/>
            <person name="Wilson R.J."/>
            <person name="Serrano M.G."/>
            <person name="Buck G."/>
            <person name="Lee V."/>
            <person name="Wang Y."/>
            <person name="Carvalho R."/>
            <person name="Voegtly L."/>
            <person name="Shi R."/>
            <person name="Duckworth R."/>
            <person name="Johnson A."/>
            <person name="Loviza R."/>
            <person name="Walstead R."/>
            <person name="Shah Z."/>
            <person name="Kiflezghi M."/>
            <person name="Wade K."/>
            <person name="Ball S.L."/>
            <person name="Bradley K.W."/>
            <person name="Asai D.J."/>
            <person name="Bowman C.A."/>
            <person name="Russell D.A."/>
            <person name="Pope W.H."/>
            <person name="Jacobs-Sera D."/>
            <person name="Hendrix R.W."/>
            <person name="Hatfull G.F."/>
        </authorList>
    </citation>
    <scope>NUCLEOTIDE SEQUENCE [LARGE SCALE GENOMIC DNA]</scope>
    <source>
        <strain evidence="6 7">DSM 27648</strain>
    </source>
</reference>
<dbReference type="InterPro" id="IPR025943">
    <property type="entry name" value="Sigma_54_int_dom_ATP-bd_2"/>
</dbReference>
<dbReference type="GO" id="GO:0006355">
    <property type="term" value="P:regulation of DNA-templated transcription"/>
    <property type="evidence" value="ECO:0007669"/>
    <property type="project" value="InterPro"/>
</dbReference>
<dbReference type="PRINTS" id="PR01590">
    <property type="entry name" value="HTHFIS"/>
</dbReference>
<dbReference type="SUPFAM" id="SSF46689">
    <property type="entry name" value="Homeodomain-like"/>
    <property type="match status" value="1"/>
</dbReference>
<dbReference type="SMART" id="SM00382">
    <property type="entry name" value="AAA"/>
    <property type="match status" value="1"/>
</dbReference>
<dbReference type="PROSITE" id="PS00675">
    <property type="entry name" value="SIGMA54_INTERACT_1"/>
    <property type="match status" value="1"/>
</dbReference>
<keyword evidence="7" id="KW-1185">Reference proteome</keyword>
<gene>
    <name evidence="6" type="ORF">AKJ09_07641</name>
</gene>
<dbReference type="CDD" id="cd00009">
    <property type="entry name" value="AAA"/>
    <property type="match status" value="1"/>
</dbReference>
<keyword evidence="1" id="KW-0547">Nucleotide-binding</keyword>
<dbReference type="Gene3D" id="1.10.10.60">
    <property type="entry name" value="Homeodomain-like"/>
    <property type="match status" value="1"/>
</dbReference>
<dbReference type="PROSITE" id="PS50045">
    <property type="entry name" value="SIGMA54_INTERACT_4"/>
    <property type="match status" value="1"/>
</dbReference>
<name>A0A0K1Q5G8_9BACT</name>
<dbReference type="InterPro" id="IPR025662">
    <property type="entry name" value="Sigma_54_int_dom_ATP-bd_1"/>
</dbReference>
<dbReference type="Pfam" id="PF02954">
    <property type="entry name" value="HTH_8"/>
    <property type="match status" value="1"/>
</dbReference>
<dbReference type="RefSeq" id="WP_146652164.1">
    <property type="nucleotide sequence ID" value="NZ_CP012333.1"/>
</dbReference>
<dbReference type="InterPro" id="IPR002197">
    <property type="entry name" value="HTH_Fis"/>
</dbReference>
<dbReference type="SUPFAM" id="SSF52540">
    <property type="entry name" value="P-loop containing nucleoside triphosphate hydrolases"/>
    <property type="match status" value="1"/>
</dbReference>
<dbReference type="InterPro" id="IPR058031">
    <property type="entry name" value="AAA_lid_NorR"/>
</dbReference>
<evidence type="ECO:0000313" key="6">
    <source>
        <dbReference type="EMBL" id="AKV00978.1"/>
    </source>
</evidence>
<proteinExistence type="predicted"/>
<keyword evidence="4" id="KW-0804">Transcription</keyword>
<evidence type="ECO:0000256" key="3">
    <source>
        <dbReference type="ARBA" id="ARBA00023015"/>
    </source>
</evidence>
<dbReference type="STRING" id="1391654.AKJ09_07641"/>
<dbReference type="InterPro" id="IPR003593">
    <property type="entry name" value="AAA+_ATPase"/>
</dbReference>
<dbReference type="FunFam" id="3.40.50.300:FF:000006">
    <property type="entry name" value="DNA-binding transcriptional regulator NtrC"/>
    <property type="match status" value="1"/>
</dbReference>
<dbReference type="KEGG" id="llu:AKJ09_07641"/>
<dbReference type="GO" id="GO:0043565">
    <property type="term" value="F:sequence-specific DNA binding"/>
    <property type="evidence" value="ECO:0007669"/>
    <property type="project" value="InterPro"/>
</dbReference>
<dbReference type="Pfam" id="PF25601">
    <property type="entry name" value="AAA_lid_14"/>
    <property type="match status" value="1"/>
</dbReference>
<dbReference type="InterPro" id="IPR027417">
    <property type="entry name" value="P-loop_NTPase"/>
</dbReference>